<dbReference type="GO" id="GO:0004930">
    <property type="term" value="F:G protein-coupled receptor activity"/>
    <property type="evidence" value="ECO:0007669"/>
    <property type="project" value="InterPro"/>
</dbReference>
<feature type="transmembrane region" description="Helical" evidence="5">
    <location>
        <begin position="91"/>
        <end position="107"/>
    </location>
</feature>
<keyword evidence="3 5" id="KW-1133">Transmembrane helix</keyword>
<dbReference type="AlphaFoldDB" id="A0AAV5UQ02"/>
<feature type="domain" description="G-protein coupled receptors family 1 profile" evidence="6">
    <location>
        <begin position="20"/>
        <end position="259"/>
    </location>
</feature>
<sequence>NDDYVVSGFIYLCAALGIYGNVCFILTIYRTKELQHSRAYLLSTLCVMHIIVLIVFFVSRIFYTYNIQTTRQTCLIIYSIPPGIYAASRHAMLYLVLIVDILIALAAPIRYNTLPRLRYVIGIQTPCFVYGFGLIIAHIFAPTQTGIVTNQCIFADVYESSITNFRIQFGTALNIAIVVLYLIVIGLLLTHRHLRVHRQAIKGVMILALVFVLTQFLVYAVAYAGNFNPEPVASHIKAFHKKYAITYALLNYCLTYYVHFFLSKDYRKVLARTGVCGVYYHKLKSAQIGITVI</sequence>
<keyword evidence="2 5" id="KW-0812">Transmembrane</keyword>
<protein>
    <recommendedName>
        <fullName evidence="6">G-protein coupled receptors family 1 profile domain-containing protein</fullName>
    </recommendedName>
</protein>
<organism evidence="7 8">
    <name type="scientific">Pristionchus fissidentatus</name>
    <dbReference type="NCBI Taxonomy" id="1538716"/>
    <lineage>
        <taxon>Eukaryota</taxon>
        <taxon>Metazoa</taxon>
        <taxon>Ecdysozoa</taxon>
        <taxon>Nematoda</taxon>
        <taxon>Chromadorea</taxon>
        <taxon>Rhabditida</taxon>
        <taxon>Rhabditina</taxon>
        <taxon>Diplogasteromorpha</taxon>
        <taxon>Diplogasteroidea</taxon>
        <taxon>Neodiplogasteridae</taxon>
        <taxon>Pristionchus</taxon>
    </lineage>
</organism>
<evidence type="ECO:0000256" key="1">
    <source>
        <dbReference type="ARBA" id="ARBA00004370"/>
    </source>
</evidence>
<evidence type="ECO:0000313" key="8">
    <source>
        <dbReference type="Proteomes" id="UP001432322"/>
    </source>
</evidence>
<feature type="transmembrane region" description="Helical" evidence="5">
    <location>
        <begin position="244"/>
        <end position="262"/>
    </location>
</feature>
<proteinExistence type="predicted"/>
<dbReference type="Proteomes" id="UP001432322">
    <property type="component" value="Unassembled WGS sequence"/>
</dbReference>
<feature type="non-terminal residue" evidence="7">
    <location>
        <position position="1"/>
    </location>
</feature>
<evidence type="ECO:0000259" key="6">
    <source>
        <dbReference type="PROSITE" id="PS50262"/>
    </source>
</evidence>
<keyword evidence="8" id="KW-1185">Reference proteome</keyword>
<comment type="caution">
    <text evidence="7">The sequence shown here is derived from an EMBL/GenBank/DDBJ whole genome shotgun (WGS) entry which is preliminary data.</text>
</comment>
<dbReference type="EMBL" id="BTSY01000001">
    <property type="protein sequence ID" value="GMT08763.1"/>
    <property type="molecule type" value="Genomic_DNA"/>
</dbReference>
<dbReference type="SUPFAM" id="SSF81321">
    <property type="entry name" value="Family A G protein-coupled receptor-like"/>
    <property type="match status" value="1"/>
</dbReference>
<dbReference type="PANTHER" id="PTHR23360:SF37">
    <property type="entry name" value="G-PROTEIN COUPLED RECEPTORS FAMILY 1 PROFILE DOMAIN-CONTAINING PROTEIN"/>
    <property type="match status" value="1"/>
</dbReference>
<accession>A0AAV5UQ02</accession>
<dbReference type="Pfam" id="PF10320">
    <property type="entry name" value="7TM_GPCR_Srsx"/>
    <property type="match status" value="1"/>
</dbReference>
<feature type="transmembrane region" description="Helical" evidence="5">
    <location>
        <begin position="167"/>
        <end position="189"/>
    </location>
</feature>
<dbReference type="GO" id="GO:0016020">
    <property type="term" value="C:membrane"/>
    <property type="evidence" value="ECO:0007669"/>
    <property type="project" value="UniProtKB-SubCell"/>
</dbReference>
<evidence type="ECO:0000256" key="5">
    <source>
        <dbReference type="SAM" id="Phobius"/>
    </source>
</evidence>
<evidence type="ECO:0000313" key="7">
    <source>
        <dbReference type="EMBL" id="GMT08763.1"/>
    </source>
</evidence>
<dbReference type="SMART" id="SM01381">
    <property type="entry name" value="7TM_GPCR_Srsx"/>
    <property type="match status" value="1"/>
</dbReference>
<feature type="non-terminal residue" evidence="7">
    <location>
        <position position="293"/>
    </location>
</feature>
<gene>
    <name evidence="7" type="ORF">PFISCL1PPCAC_60</name>
</gene>
<dbReference type="InterPro" id="IPR000276">
    <property type="entry name" value="GPCR_Rhodpsn"/>
</dbReference>
<dbReference type="InterPro" id="IPR019424">
    <property type="entry name" value="7TM_GPCR_Srsx"/>
</dbReference>
<dbReference type="InterPro" id="IPR047130">
    <property type="entry name" value="7TM_GPCR_Srsx_nematod"/>
</dbReference>
<evidence type="ECO:0000256" key="3">
    <source>
        <dbReference type="ARBA" id="ARBA00022989"/>
    </source>
</evidence>
<feature type="transmembrane region" description="Helical" evidence="5">
    <location>
        <begin position="201"/>
        <end position="224"/>
    </location>
</feature>
<dbReference type="PROSITE" id="PS50262">
    <property type="entry name" value="G_PROTEIN_RECEP_F1_2"/>
    <property type="match status" value="1"/>
</dbReference>
<dbReference type="PANTHER" id="PTHR23360">
    <property type="entry name" value="G-PROTEIN COUPLED RECEPTORS FAMILY 1 PROFILE DOMAIN-CONTAINING PROTEIN-RELATED"/>
    <property type="match status" value="1"/>
</dbReference>
<feature type="transmembrane region" description="Helical" evidence="5">
    <location>
        <begin position="119"/>
        <end position="141"/>
    </location>
</feature>
<reference evidence="7" key="1">
    <citation type="submission" date="2023-10" db="EMBL/GenBank/DDBJ databases">
        <title>Genome assembly of Pristionchus species.</title>
        <authorList>
            <person name="Yoshida K."/>
            <person name="Sommer R.J."/>
        </authorList>
    </citation>
    <scope>NUCLEOTIDE SEQUENCE</scope>
    <source>
        <strain evidence="7">RS5133</strain>
    </source>
</reference>
<feature type="transmembrane region" description="Helical" evidence="5">
    <location>
        <begin position="40"/>
        <end position="63"/>
    </location>
</feature>
<evidence type="ECO:0000256" key="2">
    <source>
        <dbReference type="ARBA" id="ARBA00022692"/>
    </source>
</evidence>
<dbReference type="Gene3D" id="1.20.1070.10">
    <property type="entry name" value="Rhodopsin 7-helix transmembrane proteins"/>
    <property type="match status" value="1"/>
</dbReference>
<keyword evidence="4 5" id="KW-0472">Membrane</keyword>
<name>A0AAV5UQ02_9BILA</name>
<feature type="transmembrane region" description="Helical" evidence="5">
    <location>
        <begin position="6"/>
        <end position="28"/>
    </location>
</feature>
<dbReference type="InterPro" id="IPR017452">
    <property type="entry name" value="GPCR_Rhodpsn_7TM"/>
</dbReference>
<evidence type="ECO:0000256" key="4">
    <source>
        <dbReference type="ARBA" id="ARBA00023136"/>
    </source>
</evidence>
<comment type="subcellular location">
    <subcellularLocation>
        <location evidence="1">Membrane</location>
    </subcellularLocation>
</comment>